<dbReference type="AlphaFoldDB" id="A0A6M3M6N6"/>
<gene>
    <name evidence="1" type="ORF">MM171A00709_0008</name>
    <name evidence="2" type="ORF">MM171B00719_0017</name>
</gene>
<protein>
    <submittedName>
        <fullName evidence="2">Uncharacterized protein</fullName>
    </submittedName>
</protein>
<evidence type="ECO:0000313" key="1">
    <source>
        <dbReference type="EMBL" id="QJB00043.1"/>
    </source>
</evidence>
<dbReference type="EMBL" id="MT143679">
    <property type="protein sequence ID" value="QJB00043.1"/>
    <property type="molecule type" value="Genomic_DNA"/>
</dbReference>
<organism evidence="2">
    <name type="scientific">viral metagenome</name>
    <dbReference type="NCBI Taxonomy" id="1070528"/>
    <lineage>
        <taxon>unclassified sequences</taxon>
        <taxon>metagenomes</taxon>
        <taxon>organismal metagenomes</taxon>
    </lineage>
</organism>
<reference evidence="2" key="1">
    <citation type="submission" date="2020-03" db="EMBL/GenBank/DDBJ databases">
        <title>The deep terrestrial virosphere.</title>
        <authorList>
            <person name="Holmfeldt K."/>
            <person name="Nilsson E."/>
            <person name="Simone D."/>
            <person name="Lopez-Fernandez M."/>
            <person name="Wu X."/>
            <person name="de Brujin I."/>
            <person name="Lundin D."/>
            <person name="Andersson A."/>
            <person name="Bertilsson S."/>
            <person name="Dopson M."/>
        </authorList>
    </citation>
    <scope>NUCLEOTIDE SEQUENCE</scope>
    <source>
        <strain evidence="1">MM171A00709</strain>
        <strain evidence="2">MM171B00719</strain>
    </source>
</reference>
<dbReference type="EMBL" id="MT143845">
    <property type="protein sequence ID" value="QJB03427.1"/>
    <property type="molecule type" value="Genomic_DNA"/>
</dbReference>
<accession>A0A6M3M6N6</accession>
<name>A0A6M3M6N6_9ZZZZ</name>
<sequence>MEQKTKVLKVRFWDTRTLTERIEKYGFISPNGIDKPITQNPDFLGKLRTGESNLEALLARERLEDFEPTPLFEALRLGYFSPRMNPKNPTLQIFTYVYDAKICTRRADKEATLKSRIPTIEGFEPLEGNRYRFEYYYPTITKDGITRLAIKSLLGERWDKKEEYTTKVIWLKAGESKKTPKITVSHGYKTETRDMILRSIWVFDESEIGFPLYDLPLRHEKAKVPKFPKRLKANKARKSKPSIDYEYLAKVDRRISKAWTKILLECLKTGDTPKQPELRRILKKVTQ</sequence>
<proteinExistence type="predicted"/>
<evidence type="ECO:0000313" key="2">
    <source>
        <dbReference type="EMBL" id="QJB03427.1"/>
    </source>
</evidence>